<proteinExistence type="predicted"/>
<organism evidence="1 2">
    <name type="scientific">Iocasia fonsfrigidae</name>
    <dbReference type="NCBI Taxonomy" id="2682810"/>
    <lineage>
        <taxon>Bacteria</taxon>
        <taxon>Bacillati</taxon>
        <taxon>Bacillota</taxon>
        <taxon>Clostridia</taxon>
        <taxon>Halanaerobiales</taxon>
        <taxon>Halanaerobiaceae</taxon>
        <taxon>Iocasia</taxon>
    </lineage>
</organism>
<evidence type="ECO:0000313" key="2">
    <source>
        <dbReference type="Proteomes" id="UP000665020"/>
    </source>
</evidence>
<name>A0A8A7K7M8_9FIRM</name>
<dbReference type="EMBL" id="CP046640">
    <property type="protein sequence ID" value="QTL97716.1"/>
    <property type="molecule type" value="Genomic_DNA"/>
</dbReference>
<evidence type="ECO:0000313" key="1">
    <source>
        <dbReference type="EMBL" id="QTL97716.1"/>
    </source>
</evidence>
<reference evidence="1" key="1">
    <citation type="submission" date="2019-12" db="EMBL/GenBank/DDBJ databases">
        <authorList>
            <person name="zhang j."/>
            <person name="sun C.M."/>
        </authorList>
    </citation>
    <scope>NUCLEOTIDE SEQUENCE</scope>
    <source>
        <strain evidence="1">NS-1</strain>
    </source>
</reference>
<dbReference type="Gene3D" id="3.90.1480.10">
    <property type="entry name" value="Alpha-2,3-sialyltransferase"/>
    <property type="match status" value="1"/>
</dbReference>
<dbReference type="KEGG" id="ifn:GM661_06810"/>
<dbReference type="AlphaFoldDB" id="A0A8A7K7M8"/>
<keyword evidence="2" id="KW-1185">Reference proteome</keyword>
<protein>
    <submittedName>
        <fullName evidence="1">Uncharacterized protein</fullName>
    </submittedName>
</protein>
<dbReference type="Proteomes" id="UP000665020">
    <property type="component" value="Chromosome"/>
</dbReference>
<dbReference type="RefSeq" id="WP_230869338.1">
    <property type="nucleotide sequence ID" value="NZ_CP046640.1"/>
</dbReference>
<gene>
    <name evidence="1" type="ORF">GM661_06810</name>
</gene>
<sequence>MQIKSYDWFINRENNKPCLVAGTAPTIVNFPYRRFKGIYITCGDGPVRLKDLFQPHYWVNANNIFPVPELHLDIINSFLETIFIFADSVTYSRQHINLSFLENELKVNWFAYDQRHFNHRPCGTNLFCCELLDIYPDRDTLQELIQKRYKTVNHYSSGDTVAIHALAFAIILGCNPIYLQGIEIPLYQHEYIHRGESPTCISDRKSVFYKCISRILADFKYLIDVAYENDIEVYNLSHTSTLNQIDSLKYMDPLKCYSRK</sequence>
<accession>A0A8A7K7M8</accession>